<dbReference type="GO" id="GO:0016706">
    <property type="term" value="F:2-oxoglutarate-dependent dioxygenase activity"/>
    <property type="evidence" value="ECO:0007669"/>
    <property type="project" value="InterPro"/>
</dbReference>
<accession>A0AAD5B1F7</accession>
<dbReference type="Pfam" id="PF00078">
    <property type="entry name" value="RVT_1"/>
    <property type="match status" value="2"/>
</dbReference>
<proteinExistence type="predicted"/>
<dbReference type="InterPro" id="IPR043502">
    <property type="entry name" value="DNA/RNA_pol_sf"/>
</dbReference>
<protein>
    <submittedName>
        <fullName evidence="3">Gastrula zinc finger protein XlCGF28.1-like</fullName>
    </submittedName>
</protein>
<feature type="compositionally biased region" description="Basic and acidic residues" evidence="1">
    <location>
        <begin position="179"/>
        <end position="192"/>
    </location>
</feature>
<evidence type="ECO:0000256" key="1">
    <source>
        <dbReference type="SAM" id="MobiDB-lite"/>
    </source>
</evidence>
<gene>
    <name evidence="3" type="ORF">C0J50_15052</name>
</gene>
<dbReference type="AlphaFoldDB" id="A0AAD5B1F7"/>
<dbReference type="Pfam" id="PF09004">
    <property type="entry name" value="ALKBH8_N"/>
    <property type="match status" value="1"/>
</dbReference>
<dbReference type="Pfam" id="PF03372">
    <property type="entry name" value="Exo_endo_phos"/>
    <property type="match status" value="1"/>
</dbReference>
<dbReference type="PANTHER" id="PTHR47510:SF3">
    <property type="entry name" value="ENDO_EXONUCLEASE_PHOSPHATASE DOMAIN-CONTAINING PROTEIN"/>
    <property type="match status" value="1"/>
</dbReference>
<dbReference type="GO" id="GO:0008168">
    <property type="term" value="F:methyltransferase activity"/>
    <property type="evidence" value="ECO:0007669"/>
    <property type="project" value="InterPro"/>
</dbReference>
<dbReference type="InterPro" id="IPR015095">
    <property type="entry name" value="AlkB_hom8_N"/>
</dbReference>
<dbReference type="Proteomes" id="UP001205998">
    <property type="component" value="Unassembled WGS sequence"/>
</dbReference>
<dbReference type="PANTHER" id="PTHR47510">
    <property type="entry name" value="REVERSE TRANSCRIPTASE DOMAIN-CONTAINING PROTEIN"/>
    <property type="match status" value="1"/>
</dbReference>
<evidence type="ECO:0000313" key="3">
    <source>
        <dbReference type="EMBL" id="KAI5625389.1"/>
    </source>
</evidence>
<feature type="domain" description="Reverse transcriptase" evidence="2">
    <location>
        <begin position="1"/>
        <end position="160"/>
    </location>
</feature>
<feature type="region of interest" description="Disordered" evidence="1">
    <location>
        <begin position="179"/>
        <end position="199"/>
    </location>
</feature>
<dbReference type="InterPro" id="IPR005135">
    <property type="entry name" value="Endo/exonuclease/phosphatase"/>
</dbReference>
<comment type="caution">
    <text evidence="3">The sequence shown here is derived from an EMBL/GenBank/DDBJ whole genome shotgun (WGS) entry which is preliminary data.</text>
</comment>
<dbReference type="Gene3D" id="3.60.10.10">
    <property type="entry name" value="Endonuclease/exonuclease/phosphatase"/>
    <property type="match status" value="1"/>
</dbReference>
<evidence type="ECO:0000313" key="4">
    <source>
        <dbReference type="Proteomes" id="UP001205998"/>
    </source>
</evidence>
<dbReference type="InterPro" id="IPR000477">
    <property type="entry name" value="RT_dom"/>
</dbReference>
<reference evidence="3" key="1">
    <citation type="submission" date="2018-07" db="EMBL/GenBank/DDBJ databases">
        <title>Comparative genomics of catfishes provides insights into carnivory and benthic adaptation.</title>
        <authorList>
            <person name="Zhang Y."/>
            <person name="Wang D."/>
            <person name="Peng Z."/>
            <person name="Zheng S."/>
            <person name="Shao F."/>
            <person name="Tao W."/>
        </authorList>
    </citation>
    <scope>NUCLEOTIDE SEQUENCE</scope>
    <source>
        <strain evidence="3">Chongqing</strain>
    </source>
</reference>
<dbReference type="CDD" id="cd01650">
    <property type="entry name" value="RT_nLTR_like"/>
    <property type="match status" value="1"/>
</dbReference>
<dbReference type="InterPro" id="IPR036691">
    <property type="entry name" value="Endo/exonu/phosph_ase_sf"/>
</dbReference>
<evidence type="ECO:0000259" key="2">
    <source>
        <dbReference type="PROSITE" id="PS50878"/>
    </source>
</evidence>
<organism evidence="3 4">
    <name type="scientific">Silurus asotus</name>
    <name type="common">Amur catfish</name>
    <name type="synonym">Parasilurus asotus</name>
    <dbReference type="NCBI Taxonomy" id="30991"/>
    <lineage>
        <taxon>Eukaryota</taxon>
        <taxon>Metazoa</taxon>
        <taxon>Chordata</taxon>
        <taxon>Craniata</taxon>
        <taxon>Vertebrata</taxon>
        <taxon>Euteleostomi</taxon>
        <taxon>Actinopterygii</taxon>
        <taxon>Neopterygii</taxon>
        <taxon>Teleostei</taxon>
        <taxon>Ostariophysi</taxon>
        <taxon>Siluriformes</taxon>
        <taxon>Siluridae</taxon>
        <taxon>Silurus</taxon>
    </lineage>
</organism>
<dbReference type="PROSITE" id="PS50878">
    <property type="entry name" value="RT_POL"/>
    <property type="match status" value="2"/>
</dbReference>
<sequence>MEMFKRDAVKFLSRLFDKILEGERMPEEWRRSVLVEKYVRVVQDMYEDSVTAVKCAVGTTGWFKVMVGLHQGSALSPFLFAMVMDRLTNEVRQESLWTMMFVDDIVVRVESRWRRGMKVGRSKTEYMCVKEREGSGVIAGRRGGEGGGVQETADELGEEVSVLFQQCFFQFLTHKEQQGAEGVEKSQGDPYRRPRGKRAGVRNRLRARAHRAPLPSILLANVQSLENKLDDLRARVKFQRDIRDCNILCFTETWLNPAVPDHAIQPAEFFSVYRMDRTLESGKSRGGGVCLMVNNHWCDSASIVPLSRSCTPNLELLTIKCRPFYLPREFSSVIVSAVYIPPQADTDTAVWDLHESLTQHQTQHQDAALIVVGDFNSANPKRALPNFYQHITFPTRGESTLDHCYTTFKNSYKAQSRPPFGKSDHAAIFLMPVYKQRLKQEAPVQREVARWTDQSVAALQDALDDADWDMFRRSSDDVNMFTEAVVGFIGKLTDDTVQKTTIRTFPNQKPWVDKTIRDALRSRSAADNTGLATGDMDEYKAASYSVRRAVKDAKHRYGRKLESQFQGGSRSLWQGLRTITDYKTPSSRMHDVRRAFKKVNTRKAAGPDGITGRVLKACAEQLAPVFTEIFNLSLEQSVVPSCFKQSTIVPVPKKPQPACLNDYRPVALTSVVMKCFERLVRDFITASLPDTLDPLQFAYRQNRSTEDAIAHLLHTTISHLDQRNGNYTKMLFVDYSSAFNTIIPFTLTSKLEVLGLSLPLCQWISNFLTDRPQAVRVGKHTSSTLTLSTGAPQGCVLSPLLYSLYTYDCVATSNSTTIIKFADDTVVVGRISNNDETAYLQEVKNLERWCQENNLLLNVSKTKELIVDFSTKQERSYQPLNICGTPVERVDSFRYLGVHITQDLSWSCHINTLVKKARQRLYHLRRLRDFKLPSQVLKTFYTCTIESVLTGSITSWFGNSTMQDRRALQRVVRSAERTIHTELPDLQDIYSTRCRTRARKIVKDLSHPNNGLFSLLRSGKRFRSLKANTERMRRSFFPQAIRSLNQETPRI</sequence>
<name>A0AAD5B1F7_SILAS</name>
<feature type="domain" description="Reverse transcriptase" evidence="2">
    <location>
        <begin position="632"/>
        <end position="900"/>
    </location>
</feature>
<dbReference type="SUPFAM" id="SSF56219">
    <property type="entry name" value="DNase I-like"/>
    <property type="match status" value="1"/>
</dbReference>
<keyword evidence="4" id="KW-1185">Reference proteome</keyword>
<dbReference type="SUPFAM" id="SSF56672">
    <property type="entry name" value="DNA/RNA polymerases"/>
    <property type="match status" value="1"/>
</dbReference>
<dbReference type="EMBL" id="MU551557">
    <property type="protein sequence ID" value="KAI5625389.1"/>
    <property type="molecule type" value="Genomic_DNA"/>
</dbReference>